<dbReference type="Gene3D" id="3.40.50.720">
    <property type="entry name" value="NAD(P)-binding Rossmann-like Domain"/>
    <property type="match status" value="1"/>
</dbReference>
<geneLocation type="plasmid" evidence="2">
    <name>unnamed1</name>
</geneLocation>
<organism evidence="3 4">
    <name type="scientific">Halobellus limi</name>
    <dbReference type="NCBI Taxonomy" id="699433"/>
    <lineage>
        <taxon>Archaea</taxon>
        <taxon>Methanobacteriati</taxon>
        <taxon>Methanobacteriota</taxon>
        <taxon>Stenosarchaea group</taxon>
        <taxon>Halobacteria</taxon>
        <taxon>Halobacteriales</taxon>
        <taxon>Haloferacaceae</taxon>
        <taxon>Halobellus</taxon>
    </lineage>
</organism>
<evidence type="ECO:0000313" key="2">
    <source>
        <dbReference type="EMBL" id="QCC49296.1"/>
    </source>
</evidence>
<reference evidence="2 5" key="2">
    <citation type="journal article" date="2019" name="Nat. Commun.">
        <title>A new type of DNA phosphorothioation-based antiviral system in archaea.</title>
        <authorList>
            <person name="Xiong L."/>
            <person name="Liu S."/>
            <person name="Chen S."/>
            <person name="Xiao Y."/>
            <person name="Zhu B."/>
            <person name="Gao Y."/>
            <person name="Zhang Y."/>
            <person name="Chen B."/>
            <person name="Luo J."/>
            <person name="Deng Z."/>
            <person name="Chen X."/>
            <person name="Wang L."/>
            <person name="Chen S."/>
        </authorList>
    </citation>
    <scope>NUCLEOTIDE SEQUENCE [LARGE SCALE GENOMIC DNA]</scope>
    <source>
        <strain evidence="2 5">CGMCC 1.10331</strain>
        <plasmid evidence="2 5">unnamed1</plasmid>
    </source>
</reference>
<keyword evidence="4" id="KW-1185">Reference proteome</keyword>
<dbReference type="EMBL" id="FNVN01000004">
    <property type="protein sequence ID" value="SEG58745.1"/>
    <property type="molecule type" value="Genomic_DNA"/>
</dbReference>
<evidence type="ECO:0000313" key="4">
    <source>
        <dbReference type="Proteomes" id="UP000236740"/>
    </source>
</evidence>
<feature type="domain" description="NAD-dependent epimerase/dehydratase" evidence="1">
    <location>
        <begin position="6"/>
        <end position="232"/>
    </location>
</feature>
<name>A0A1H6BEH6_9EURY</name>
<dbReference type="PRINTS" id="PR01713">
    <property type="entry name" value="NUCEPIMERASE"/>
</dbReference>
<dbReference type="PANTHER" id="PTHR43245:SF13">
    <property type="entry name" value="UDP-D-APIOSE_UDP-D-XYLOSE SYNTHASE 2"/>
    <property type="match status" value="1"/>
</dbReference>
<dbReference type="Proteomes" id="UP000236740">
    <property type="component" value="Unassembled WGS sequence"/>
</dbReference>
<keyword evidence="2" id="KW-0614">Plasmid</keyword>
<dbReference type="Proteomes" id="UP000296733">
    <property type="component" value="Plasmid unnamed1"/>
</dbReference>
<proteinExistence type="predicted"/>
<accession>A0A1H6BEH6</accession>
<dbReference type="InterPro" id="IPR036291">
    <property type="entry name" value="NAD(P)-bd_dom_sf"/>
</dbReference>
<reference evidence="3 4" key="1">
    <citation type="submission" date="2016-10" db="EMBL/GenBank/DDBJ databases">
        <authorList>
            <person name="de Groot N.N."/>
        </authorList>
    </citation>
    <scope>NUCLEOTIDE SEQUENCE [LARGE SCALE GENOMIC DNA]</scope>
    <source>
        <strain evidence="3 4">CGMCC 1.10331</strain>
    </source>
</reference>
<evidence type="ECO:0000313" key="3">
    <source>
        <dbReference type="EMBL" id="SEG58745.1"/>
    </source>
</evidence>
<evidence type="ECO:0000259" key="1">
    <source>
        <dbReference type="Pfam" id="PF01370"/>
    </source>
</evidence>
<dbReference type="EMBL" id="CP031312">
    <property type="protein sequence ID" value="QCC49296.1"/>
    <property type="molecule type" value="Genomic_DNA"/>
</dbReference>
<dbReference type="Pfam" id="PF01370">
    <property type="entry name" value="Epimerase"/>
    <property type="match status" value="1"/>
</dbReference>
<dbReference type="RefSeq" id="WP_103992460.1">
    <property type="nucleotide sequence ID" value="NZ_CP031312.1"/>
</dbReference>
<evidence type="ECO:0000313" key="5">
    <source>
        <dbReference type="Proteomes" id="UP000296733"/>
    </source>
</evidence>
<protein>
    <submittedName>
        <fullName evidence="2">NAD-dependent epimerase/dehydratase family protein</fullName>
    </submittedName>
    <submittedName>
        <fullName evidence="3">UDP-glucose 4-epimerase</fullName>
    </submittedName>
</protein>
<dbReference type="PANTHER" id="PTHR43245">
    <property type="entry name" value="BIFUNCTIONAL POLYMYXIN RESISTANCE PROTEIN ARNA"/>
    <property type="match status" value="1"/>
</dbReference>
<dbReference type="SUPFAM" id="SSF51735">
    <property type="entry name" value="NAD(P)-binding Rossmann-fold domains"/>
    <property type="match status" value="1"/>
</dbReference>
<dbReference type="GeneID" id="39859672"/>
<dbReference type="InterPro" id="IPR050177">
    <property type="entry name" value="Lipid_A_modif_metabolic_enz"/>
</dbReference>
<dbReference type="AlphaFoldDB" id="A0A1H6BEH6"/>
<dbReference type="OrthoDB" id="4907at2157"/>
<dbReference type="InterPro" id="IPR001509">
    <property type="entry name" value="Epimerase_deHydtase"/>
</dbReference>
<gene>
    <name evidence="2" type="ORF">DV707_16250</name>
    <name evidence="3" type="ORF">SAMN04488133_2777</name>
</gene>
<dbReference type="KEGG" id="hlm:DV707_16250"/>
<sequence length="310" mass="32805">MEARRVLITGGAGFIGGALAEAFRSETDVRVLDVEPGEALPGDVELIEGDVRDREAVEKATEGVDVVFHEAALVSVAGSIDDPVESHAINATGTLRVLEAARRHDARVVLASSAAVYGDPEGVPVSETDPLVPTSPYGLDKLAADHYARLYHDLYGLETVALRYFNVYGPGQTGGDYAGVIEVFLEQARNGDPITVHGDGEQTRDFVHVDDVVRANRLAAETDGVGTAYNVGTGSSTSITRLAERVRDAVGSDSPVVHTEAREGDIRHSRADVSRARERLGYEPTVGLEAGLETLVDGESPTGFSGAGNR</sequence>